<sequence length="109" mass="12488">MIMMMTRMMMMTKRRARNGSGFDKMSLPSRSKSMLDLDKIHGAFRLIALDDFTNFNRLFHGKSKKEASERLSKHKHFVAPTPPHRDVFVLWAVVESGRGPRPDFGGSYG</sequence>
<dbReference type="Proteomes" id="UP001497453">
    <property type="component" value="Chromosome 5"/>
</dbReference>
<gene>
    <name evidence="1" type="ORF">GFSPODELE1_LOCUS7415</name>
</gene>
<name>A0ABP1DP34_9APHY</name>
<proteinExistence type="predicted"/>
<accession>A0ABP1DP34</accession>
<organism evidence="1 2">
    <name type="scientific">Somion occarium</name>
    <dbReference type="NCBI Taxonomy" id="3059160"/>
    <lineage>
        <taxon>Eukaryota</taxon>
        <taxon>Fungi</taxon>
        <taxon>Dikarya</taxon>
        <taxon>Basidiomycota</taxon>
        <taxon>Agaricomycotina</taxon>
        <taxon>Agaricomycetes</taxon>
        <taxon>Polyporales</taxon>
        <taxon>Cerrenaceae</taxon>
        <taxon>Somion</taxon>
    </lineage>
</organism>
<keyword evidence="2" id="KW-1185">Reference proteome</keyword>
<reference evidence="2" key="1">
    <citation type="submission" date="2024-04" db="EMBL/GenBank/DDBJ databases">
        <authorList>
            <person name="Shaw F."/>
            <person name="Minotto A."/>
        </authorList>
    </citation>
    <scope>NUCLEOTIDE SEQUENCE [LARGE SCALE GENOMIC DNA]</scope>
</reference>
<evidence type="ECO:0000313" key="1">
    <source>
        <dbReference type="EMBL" id="CAL1709593.1"/>
    </source>
</evidence>
<protein>
    <submittedName>
        <fullName evidence="1">Uncharacterized protein</fullName>
    </submittedName>
</protein>
<dbReference type="EMBL" id="OZ037948">
    <property type="protein sequence ID" value="CAL1709593.1"/>
    <property type="molecule type" value="Genomic_DNA"/>
</dbReference>
<evidence type="ECO:0000313" key="2">
    <source>
        <dbReference type="Proteomes" id="UP001497453"/>
    </source>
</evidence>